<feature type="domain" description="DUF1468" evidence="2">
    <location>
        <begin position="21"/>
        <end position="155"/>
    </location>
</feature>
<protein>
    <recommendedName>
        <fullName evidence="2">DUF1468 domain-containing protein</fullName>
    </recommendedName>
</protein>
<comment type="caution">
    <text evidence="3">The sequence shown here is derived from an EMBL/GenBank/DDBJ whole genome shotgun (WGS) entry which is preliminary data.</text>
</comment>
<keyword evidence="1" id="KW-0472">Membrane</keyword>
<reference evidence="3 4" key="1">
    <citation type="submission" date="2014-08" db="EMBL/GenBank/DDBJ databases">
        <title>Whole genome shotgun sequence of Rhizobium rubi NBRC 13261.</title>
        <authorList>
            <person name="Katano-Makiyama Y."/>
            <person name="Hosoyama A."/>
            <person name="Hashimoto M."/>
            <person name="Hosoyama Y."/>
            <person name="Noguchi M."/>
            <person name="Tsuchikane K."/>
            <person name="Uohara A."/>
            <person name="Ohji S."/>
            <person name="Ichikawa N."/>
            <person name="Kimura A."/>
            <person name="Yamazoe A."/>
            <person name="Fujita N."/>
        </authorList>
    </citation>
    <scope>NUCLEOTIDE SEQUENCE [LARGE SCALE GENOMIC DNA]</scope>
    <source>
        <strain evidence="3 4">NBRC 13261</strain>
    </source>
</reference>
<dbReference type="Proteomes" id="UP000028701">
    <property type="component" value="Unassembled WGS sequence"/>
</dbReference>
<evidence type="ECO:0000259" key="2">
    <source>
        <dbReference type="Pfam" id="PF07331"/>
    </source>
</evidence>
<dbReference type="eggNOG" id="ENOG5032T61">
    <property type="taxonomic scope" value="Bacteria"/>
</dbReference>
<feature type="transmembrane region" description="Helical" evidence="1">
    <location>
        <begin position="128"/>
        <end position="150"/>
    </location>
</feature>
<feature type="transmembrane region" description="Helical" evidence="1">
    <location>
        <begin position="49"/>
        <end position="69"/>
    </location>
</feature>
<dbReference type="Pfam" id="PF07331">
    <property type="entry name" value="TctB"/>
    <property type="match status" value="1"/>
</dbReference>
<evidence type="ECO:0000313" key="3">
    <source>
        <dbReference type="EMBL" id="GAK68897.1"/>
    </source>
</evidence>
<keyword evidence="1" id="KW-0812">Transmembrane</keyword>
<evidence type="ECO:0000256" key="1">
    <source>
        <dbReference type="SAM" id="Phobius"/>
    </source>
</evidence>
<evidence type="ECO:0000313" key="4">
    <source>
        <dbReference type="Proteomes" id="UP000028701"/>
    </source>
</evidence>
<proteinExistence type="predicted"/>
<accession>A0A081CQF1</accession>
<organism evidence="3 4">
    <name type="scientific">Agrobacterium rubi TR3 = NBRC 13261</name>
    <dbReference type="NCBI Taxonomy" id="1368415"/>
    <lineage>
        <taxon>Bacteria</taxon>
        <taxon>Pseudomonadati</taxon>
        <taxon>Pseudomonadota</taxon>
        <taxon>Alphaproteobacteria</taxon>
        <taxon>Hyphomicrobiales</taxon>
        <taxon>Rhizobiaceae</taxon>
        <taxon>Rhizobium/Agrobacterium group</taxon>
        <taxon>Agrobacterium</taxon>
    </lineage>
</organism>
<feature type="transmembrane region" description="Helical" evidence="1">
    <location>
        <begin position="17"/>
        <end position="37"/>
    </location>
</feature>
<sequence length="164" mass="17976">MSQGSSPSQPTKRRPDWAAFGIAVFLVIVAAVIFWDSARLASVTGYSPVGPATVPYAIAFCLVGLAIWTGFEAWRNEFPARDKQEMGPVFWVIAGLAAQMLLLNVAGFSIATGLLFAFTARAFGKRKLWYSIPIGIVFSFIIWVIFAQLLQLSLPAGPLERLFF</sequence>
<dbReference type="RefSeq" id="WP_045228502.1">
    <property type="nucleotide sequence ID" value="NZ_BBJU01000003.1"/>
</dbReference>
<dbReference type="AlphaFoldDB" id="A0A081CQF1"/>
<feature type="transmembrane region" description="Helical" evidence="1">
    <location>
        <begin position="89"/>
        <end position="116"/>
    </location>
</feature>
<name>A0A081CQF1_9HYPH</name>
<keyword evidence="1" id="KW-1133">Transmembrane helix</keyword>
<gene>
    <name evidence="3" type="ORF">RRU01S_03_00640</name>
</gene>
<dbReference type="EMBL" id="BBJU01000003">
    <property type="protein sequence ID" value="GAK68897.1"/>
    <property type="molecule type" value="Genomic_DNA"/>
</dbReference>
<dbReference type="OrthoDB" id="7347328at2"/>
<dbReference type="InterPro" id="IPR009936">
    <property type="entry name" value="DUF1468"/>
</dbReference>